<organism evidence="2 3">
    <name type="scientific">Ophiocordyceps polyrhachis-furcata BCC 54312</name>
    <dbReference type="NCBI Taxonomy" id="1330021"/>
    <lineage>
        <taxon>Eukaryota</taxon>
        <taxon>Fungi</taxon>
        <taxon>Dikarya</taxon>
        <taxon>Ascomycota</taxon>
        <taxon>Pezizomycotina</taxon>
        <taxon>Sordariomycetes</taxon>
        <taxon>Hypocreomycetidae</taxon>
        <taxon>Hypocreales</taxon>
        <taxon>Ophiocordycipitaceae</taxon>
        <taxon>Ophiocordyceps</taxon>
    </lineage>
</organism>
<sequence length="116" mass="13941">MRFSFERRGEEEWEEEEEEEPRRERRRERRRRRSEEEERKRGADKKECHAAWPCQTHSPNEQNHKQKEGGGMNASELTDHHLRPPDIYNRLLPINSPSITGPSTDDEQKLHPITML</sequence>
<evidence type="ECO:0000313" key="3">
    <source>
        <dbReference type="Proteomes" id="UP000253664"/>
    </source>
</evidence>
<reference evidence="2 3" key="1">
    <citation type="journal article" date="2015" name="BMC Genomics">
        <title>Insights from the genome of Ophiocordyceps polyrhachis-furcata to pathogenicity and host specificity in insect fungi.</title>
        <authorList>
            <person name="Wichadakul D."/>
            <person name="Kobmoo N."/>
            <person name="Ingsriswang S."/>
            <person name="Tangphatsornruang S."/>
            <person name="Chantasingh D."/>
            <person name="Luangsa-ard J.J."/>
            <person name="Eurwilaichitr L."/>
        </authorList>
    </citation>
    <scope>NUCLEOTIDE SEQUENCE [LARGE SCALE GENOMIC DNA]</scope>
    <source>
        <strain evidence="2 3">BCC 54312</strain>
    </source>
</reference>
<comment type="caution">
    <text evidence="2">The sequence shown here is derived from an EMBL/GenBank/DDBJ whole genome shotgun (WGS) entry which is preliminary data.</text>
</comment>
<protein>
    <submittedName>
        <fullName evidence="2">Uncharacterized protein</fullName>
    </submittedName>
</protein>
<feature type="region of interest" description="Disordered" evidence="1">
    <location>
        <begin position="1"/>
        <end position="116"/>
    </location>
</feature>
<dbReference type="AlphaFoldDB" id="A0A367LBF8"/>
<evidence type="ECO:0000313" key="2">
    <source>
        <dbReference type="EMBL" id="RCI11741.1"/>
    </source>
</evidence>
<name>A0A367LBF8_9HYPO</name>
<feature type="compositionally biased region" description="Basic and acidic residues" evidence="1">
    <location>
        <begin position="1"/>
        <end position="10"/>
    </location>
</feature>
<feature type="compositionally biased region" description="Basic and acidic residues" evidence="1">
    <location>
        <begin position="33"/>
        <end position="49"/>
    </location>
</feature>
<keyword evidence="3" id="KW-1185">Reference proteome</keyword>
<dbReference type="Proteomes" id="UP000253664">
    <property type="component" value="Unassembled WGS sequence"/>
</dbReference>
<accession>A0A367LBF8</accession>
<dbReference type="EMBL" id="LKCN02000010">
    <property type="protein sequence ID" value="RCI11741.1"/>
    <property type="molecule type" value="Genomic_DNA"/>
</dbReference>
<proteinExistence type="predicted"/>
<gene>
    <name evidence="2" type="ORF">L249_7614</name>
</gene>
<evidence type="ECO:0000256" key="1">
    <source>
        <dbReference type="SAM" id="MobiDB-lite"/>
    </source>
</evidence>